<evidence type="ECO:0000313" key="16">
    <source>
        <dbReference type="EMBL" id="KYP61898.1"/>
    </source>
</evidence>
<evidence type="ECO:0000313" key="17">
    <source>
        <dbReference type="Proteomes" id="UP000075243"/>
    </source>
</evidence>
<dbReference type="STRING" id="3821.A0A151T4F3"/>
<dbReference type="PROSITE" id="PS51450">
    <property type="entry name" value="LRR"/>
    <property type="match status" value="2"/>
</dbReference>
<dbReference type="Pfam" id="PF13855">
    <property type="entry name" value="LRR_8"/>
    <property type="match status" value="1"/>
</dbReference>
<feature type="domain" description="Disease resistance R13L4/SHOC-2-like LRR" evidence="15">
    <location>
        <begin position="80"/>
        <end position="166"/>
    </location>
</feature>
<evidence type="ECO:0000256" key="9">
    <source>
        <dbReference type="ARBA" id="ARBA00023136"/>
    </source>
</evidence>
<evidence type="ECO:0000256" key="12">
    <source>
        <dbReference type="SAM" id="Phobius"/>
    </source>
</evidence>
<keyword evidence="17" id="KW-1185">Reference proteome</keyword>
<keyword evidence="6 13" id="KW-0732">Signal</keyword>
<dbReference type="SUPFAM" id="SSF52058">
    <property type="entry name" value="L domain-like"/>
    <property type="match status" value="2"/>
</dbReference>
<keyword evidence="11" id="KW-0325">Glycoprotein</keyword>
<feature type="signal peptide" evidence="13">
    <location>
        <begin position="1"/>
        <end position="17"/>
    </location>
</feature>
<protein>
    <submittedName>
        <fullName evidence="16">LRR receptor-like serine/threonine-protein kinase GSO1</fullName>
    </submittedName>
</protein>
<dbReference type="Proteomes" id="UP000075243">
    <property type="component" value="Chromosome 8"/>
</dbReference>
<evidence type="ECO:0000256" key="2">
    <source>
        <dbReference type="ARBA" id="ARBA00009592"/>
    </source>
</evidence>
<dbReference type="InterPro" id="IPR001611">
    <property type="entry name" value="Leu-rich_rpt"/>
</dbReference>
<dbReference type="GO" id="GO:0005886">
    <property type="term" value="C:plasma membrane"/>
    <property type="evidence" value="ECO:0007669"/>
    <property type="project" value="UniProtKB-SubCell"/>
</dbReference>
<evidence type="ECO:0000256" key="6">
    <source>
        <dbReference type="ARBA" id="ARBA00022729"/>
    </source>
</evidence>
<evidence type="ECO:0000256" key="5">
    <source>
        <dbReference type="ARBA" id="ARBA00022692"/>
    </source>
</evidence>
<dbReference type="Gene3D" id="3.80.10.10">
    <property type="entry name" value="Ribonuclease Inhibitor"/>
    <property type="match status" value="5"/>
</dbReference>
<keyword evidence="8 12" id="KW-1133">Transmembrane helix</keyword>
<keyword evidence="7" id="KW-0677">Repeat</keyword>
<evidence type="ECO:0000256" key="7">
    <source>
        <dbReference type="ARBA" id="ARBA00022737"/>
    </source>
</evidence>
<comment type="subcellular location">
    <subcellularLocation>
        <location evidence="1">Cell membrane</location>
        <topology evidence="1">Single-pass type I membrane protein</topology>
    </subcellularLocation>
</comment>
<keyword evidence="4" id="KW-0433">Leucine-rich repeat</keyword>
<dbReference type="SUPFAM" id="SSF52047">
    <property type="entry name" value="RNI-like"/>
    <property type="match status" value="1"/>
</dbReference>
<keyword evidence="5 12" id="KW-0812">Transmembrane</keyword>
<dbReference type="InterPro" id="IPR032675">
    <property type="entry name" value="LRR_dom_sf"/>
</dbReference>
<evidence type="ECO:0000256" key="1">
    <source>
        <dbReference type="ARBA" id="ARBA00004251"/>
    </source>
</evidence>
<accession>A0A151T4F3</accession>
<evidence type="ECO:0000259" key="15">
    <source>
        <dbReference type="Pfam" id="PF23598"/>
    </source>
</evidence>
<evidence type="ECO:0000256" key="4">
    <source>
        <dbReference type="ARBA" id="ARBA00022614"/>
    </source>
</evidence>
<keyword evidence="3" id="KW-1003">Cell membrane</keyword>
<feature type="domain" description="Leucine-rich repeat-containing N-terminal plant-type" evidence="14">
    <location>
        <begin position="27"/>
        <end position="63"/>
    </location>
</feature>
<keyword evidence="9 12" id="KW-0472">Membrane</keyword>
<evidence type="ECO:0000256" key="8">
    <source>
        <dbReference type="ARBA" id="ARBA00022989"/>
    </source>
</evidence>
<dbReference type="Gramene" id="C.cajan_15945.t">
    <property type="protein sequence ID" value="C.cajan_15945.t"/>
    <property type="gene ID" value="C.cajan_15945"/>
</dbReference>
<feature type="transmembrane region" description="Helical" evidence="12">
    <location>
        <begin position="780"/>
        <end position="801"/>
    </location>
</feature>
<evidence type="ECO:0000256" key="13">
    <source>
        <dbReference type="SAM" id="SignalP"/>
    </source>
</evidence>
<dbReference type="InterPro" id="IPR013210">
    <property type="entry name" value="LRR_N_plant-typ"/>
</dbReference>
<evidence type="ECO:0000259" key="14">
    <source>
        <dbReference type="Pfam" id="PF08263"/>
    </source>
</evidence>
<evidence type="ECO:0000256" key="10">
    <source>
        <dbReference type="ARBA" id="ARBA00023170"/>
    </source>
</evidence>
<evidence type="ECO:0000256" key="3">
    <source>
        <dbReference type="ARBA" id="ARBA00022475"/>
    </source>
</evidence>
<dbReference type="InterPro" id="IPR003591">
    <property type="entry name" value="Leu-rich_rpt_typical-subtyp"/>
</dbReference>
<dbReference type="OMA" id="IPETICH"/>
<dbReference type="PANTHER" id="PTHR48063">
    <property type="entry name" value="LRR RECEPTOR-LIKE KINASE"/>
    <property type="match status" value="1"/>
</dbReference>
<dbReference type="AlphaFoldDB" id="A0A151T4F3"/>
<dbReference type="PANTHER" id="PTHR48063:SF98">
    <property type="entry name" value="LRR RECEPTOR-LIKE SERINE_THREONINE-PROTEIN KINASE FLS2"/>
    <property type="match status" value="1"/>
</dbReference>
<sequence>MLMMMVCLVWVEVVVCGDEHEIQCIQREREALLQFKAALFDDYGMLSSWTTPHCCQWKGIRCSNLTRHVLMLDLHGKIPTHFGSLSHLKYLNLAGNFHLEASIIPPQLGNLSQLQHLDLRYNSFEGKIPSQLGNLSKLQYLDLSYNSFEGNIPSQLGNLSNLQELYLGGNIYGGDVALKIYDGGQCLSNLISLTHLYLSSIPILNTSHSYLQMIAKLPKLRQLSLSDCSLSDHFILSLRPSTFNFSTSLSLLDLSSNTFTHSLQELYFRYNQIIGSLPDFSVFSSLKILDLSNNQLSGKIPEGSKLPSQMESLSISSNSLEGGVPKSFGRACTLSSLDISYNNLSEELLVIFDHLSGCSKYSLQELNLEGNKINGTLLDLSIFSSLKVLILSDNQLSGKIPENNILPSQLKLLSISSNSLEGGVPKSFGNSCALHSLDMSNNSLVEEFTKIIHHLSGCARYSLEYLYLGMNQINGTLPDLSIFSSLKGLYLDGNKLNGDIPKDIRFPPQLESLDMQSNSLKDLSNNQLSGHIPNCWSHFKSLSYLDLSHNDFSGKIPTSMGSLFDLQALLLRNNNLTNEIPFSLRNCTKLVMLDMAKNKLSSRIPAWIGSKLQELQILSLGMNHFYGSLPLEICYLRSIQFIDLSSNHFSEEIPIEIENLFGLISLNLSRNNLTGKIPSNIGKLSSLEFLDLSRNQFVDSIPQSLTQIDRLAMLDLSHNHLTGEIPTGTQLQSFPASSFEDNLDLCGPPLEKSCIDHGEHVKGPKVEIDENENSLLSHEFYISMTFGFVISFWMVLGSILFKRSWSHAYFKFSHVRR</sequence>
<feature type="chain" id="PRO_5007588892" evidence="13">
    <location>
        <begin position="18"/>
        <end position="817"/>
    </location>
</feature>
<dbReference type="InterPro" id="IPR046956">
    <property type="entry name" value="RLP23-like"/>
</dbReference>
<dbReference type="SMART" id="SM00364">
    <property type="entry name" value="LRR_BAC"/>
    <property type="match status" value="7"/>
</dbReference>
<dbReference type="Pfam" id="PF23598">
    <property type="entry name" value="LRR_14"/>
    <property type="match status" value="1"/>
</dbReference>
<gene>
    <name evidence="16" type="ORF">KK1_016412</name>
</gene>
<proteinExistence type="inferred from homology"/>
<dbReference type="FunFam" id="3.80.10.10:FF:000095">
    <property type="entry name" value="LRR receptor-like serine/threonine-protein kinase GSO1"/>
    <property type="match status" value="1"/>
</dbReference>
<evidence type="ECO:0000256" key="11">
    <source>
        <dbReference type="ARBA" id="ARBA00023180"/>
    </source>
</evidence>
<keyword evidence="10" id="KW-0675">Receptor</keyword>
<organism evidence="16 17">
    <name type="scientific">Cajanus cajan</name>
    <name type="common">Pigeon pea</name>
    <name type="synonym">Cajanus indicus</name>
    <dbReference type="NCBI Taxonomy" id="3821"/>
    <lineage>
        <taxon>Eukaryota</taxon>
        <taxon>Viridiplantae</taxon>
        <taxon>Streptophyta</taxon>
        <taxon>Embryophyta</taxon>
        <taxon>Tracheophyta</taxon>
        <taxon>Spermatophyta</taxon>
        <taxon>Magnoliopsida</taxon>
        <taxon>eudicotyledons</taxon>
        <taxon>Gunneridae</taxon>
        <taxon>Pentapetalae</taxon>
        <taxon>rosids</taxon>
        <taxon>fabids</taxon>
        <taxon>Fabales</taxon>
        <taxon>Fabaceae</taxon>
        <taxon>Papilionoideae</taxon>
        <taxon>50 kb inversion clade</taxon>
        <taxon>NPAAA clade</taxon>
        <taxon>indigoferoid/millettioid clade</taxon>
        <taxon>Phaseoleae</taxon>
        <taxon>Cajanus</taxon>
    </lineage>
</organism>
<reference evidence="16 17" key="1">
    <citation type="journal article" date="2012" name="Nat. Biotechnol.">
        <title>Draft genome sequence of pigeonpea (Cajanus cajan), an orphan legume crop of resource-poor farmers.</title>
        <authorList>
            <person name="Varshney R.K."/>
            <person name="Chen W."/>
            <person name="Li Y."/>
            <person name="Bharti A.K."/>
            <person name="Saxena R.K."/>
            <person name="Schlueter J.A."/>
            <person name="Donoghue M.T."/>
            <person name="Azam S."/>
            <person name="Fan G."/>
            <person name="Whaley A.M."/>
            <person name="Farmer A.D."/>
            <person name="Sheridan J."/>
            <person name="Iwata A."/>
            <person name="Tuteja R."/>
            <person name="Penmetsa R.V."/>
            <person name="Wu W."/>
            <person name="Upadhyaya H.D."/>
            <person name="Yang S.P."/>
            <person name="Shah T."/>
            <person name="Saxena K.B."/>
            <person name="Michael T."/>
            <person name="McCombie W.R."/>
            <person name="Yang B."/>
            <person name="Zhang G."/>
            <person name="Yang H."/>
            <person name="Wang J."/>
            <person name="Spillane C."/>
            <person name="Cook D.R."/>
            <person name="May G.D."/>
            <person name="Xu X."/>
            <person name="Jackson S.A."/>
        </authorList>
    </citation>
    <scope>NUCLEOTIDE SEQUENCE [LARGE SCALE GENOMIC DNA]</scope>
    <source>
        <strain evidence="17">cv. Asha</strain>
    </source>
</reference>
<dbReference type="InterPro" id="IPR055414">
    <property type="entry name" value="LRR_R13L4/SHOC2-like"/>
</dbReference>
<dbReference type="Pfam" id="PF00560">
    <property type="entry name" value="LRR_1"/>
    <property type="match status" value="6"/>
</dbReference>
<dbReference type="SMART" id="SM00369">
    <property type="entry name" value="LRR_TYP"/>
    <property type="match status" value="10"/>
</dbReference>
<name>A0A151T4F3_CAJCA</name>
<comment type="similarity">
    <text evidence="2">Belongs to the RLP family.</text>
</comment>
<dbReference type="Pfam" id="PF08263">
    <property type="entry name" value="LRRNT_2"/>
    <property type="match status" value="1"/>
</dbReference>
<dbReference type="EMBL" id="CM003610">
    <property type="protein sequence ID" value="KYP61898.1"/>
    <property type="molecule type" value="Genomic_DNA"/>
</dbReference>
<dbReference type="PRINTS" id="PR00019">
    <property type="entry name" value="LEURICHRPT"/>
</dbReference>
<dbReference type="FunFam" id="3.80.10.10:FF:000275">
    <property type="entry name" value="Leucine-rich repeat receptor-like protein kinase"/>
    <property type="match status" value="1"/>
</dbReference>